<dbReference type="GO" id="GO:0032543">
    <property type="term" value="P:mitochondrial translation"/>
    <property type="evidence" value="ECO:0007669"/>
    <property type="project" value="TreeGrafter"/>
</dbReference>
<reference evidence="5" key="1">
    <citation type="submission" date="2017-10" db="EMBL/GenBank/DDBJ databases">
        <authorList>
            <person name="Banno H."/>
            <person name="Chua N.-H."/>
        </authorList>
    </citation>
    <scope>NUCLEOTIDE SEQUENCE</scope>
</reference>
<dbReference type="Pfam" id="PF00252">
    <property type="entry name" value="Ribosomal_L16"/>
    <property type="match status" value="1"/>
</dbReference>
<dbReference type="AlphaFoldDB" id="A0A345WJW0"/>
<keyword evidence="2 4" id="KW-0689">Ribosomal protein</keyword>
<name>A0A345WJW0_UROMR</name>
<dbReference type="PANTHER" id="PTHR12220:SF13">
    <property type="entry name" value="LARGE RIBOSOMAL SUBUNIT PROTEIN UL16M"/>
    <property type="match status" value="1"/>
</dbReference>
<dbReference type="InterPro" id="IPR020798">
    <property type="entry name" value="Ribosomal_uL16_CS"/>
</dbReference>
<dbReference type="InterPro" id="IPR000114">
    <property type="entry name" value="Ribosomal_uL16_bact-type"/>
</dbReference>
<dbReference type="PRINTS" id="PR00060">
    <property type="entry name" value="RIBOSOMALL16"/>
</dbReference>
<evidence type="ECO:0000256" key="3">
    <source>
        <dbReference type="ARBA" id="ARBA00023274"/>
    </source>
</evidence>
<dbReference type="GO" id="GO:0003735">
    <property type="term" value="F:structural constituent of ribosome"/>
    <property type="evidence" value="ECO:0007669"/>
    <property type="project" value="InterPro"/>
</dbReference>
<reference evidence="5" key="2">
    <citation type="journal article" date="2018" name="Mitochondrial DNA Part B Resour">
        <title>Uronema marinum mitochondrion, complete genome.</title>
        <authorList>
            <person name="Li R."/>
            <person name="Gao Y."/>
            <person name="Hou Y."/>
            <person name="Ye S."/>
            <person name="Wang L."/>
            <person name="Sun J."/>
            <person name="Li Q."/>
        </authorList>
    </citation>
    <scope>NUCLEOTIDE SEQUENCE</scope>
</reference>
<dbReference type="Gene3D" id="3.90.1170.10">
    <property type="entry name" value="Ribosomal protein L10e/L16"/>
    <property type="match status" value="1"/>
</dbReference>
<protein>
    <submittedName>
        <fullName evidence="5">Ribosomal protein L16</fullName>
    </submittedName>
</protein>
<comment type="similarity">
    <text evidence="1 4">Belongs to the universal ribosomal protein uL16 family.</text>
</comment>
<dbReference type="RefSeq" id="YP_009512661.1">
    <property type="nucleotide sequence ID" value="NC_039174.1"/>
</dbReference>
<dbReference type="SUPFAM" id="SSF54686">
    <property type="entry name" value="Ribosomal protein L16p/L10e"/>
    <property type="match status" value="1"/>
</dbReference>
<dbReference type="PANTHER" id="PTHR12220">
    <property type="entry name" value="50S/60S RIBOSOMAL PROTEIN L16"/>
    <property type="match status" value="1"/>
</dbReference>
<dbReference type="InterPro" id="IPR016180">
    <property type="entry name" value="Ribosomal_uL16_dom"/>
</dbReference>
<keyword evidence="3 4" id="KW-0687">Ribonucleoprotein</keyword>
<dbReference type="GO" id="GO:0019843">
    <property type="term" value="F:rRNA binding"/>
    <property type="evidence" value="ECO:0007669"/>
    <property type="project" value="InterPro"/>
</dbReference>
<evidence type="ECO:0000256" key="2">
    <source>
        <dbReference type="ARBA" id="ARBA00022980"/>
    </source>
</evidence>
<accession>A0A345WJW0</accession>
<evidence type="ECO:0000256" key="4">
    <source>
        <dbReference type="RuleBase" id="RU004413"/>
    </source>
</evidence>
<dbReference type="CDD" id="cd01433">
    <property type="entry name" value="Ribosomal_L16_L10e"/>
    <property type="match status" value="1"/>
</dbReference>
<evidence type="ECO:0000256" key="1">
    <source>
        <dbReference type="ARBA" id="ARBA00008931"/>
    </source>
</evidence>
<proteinExistence type="inferred from homology"/>
<sequence length="140" mass="17206">MRLNRLTSMEQVSFKNRNKYKIKKVRLNYGNIGLVVMKNIQFEFAYFYMIKRFLKYFFKFKYSNSNYFKIWVSLKANFPVSRKSKNSRMGKGKGAFLRWLIKLNQGSVFIEFKNINYYRIKKLNNYWNKMLNFNTYLLIK</sequence>
<geneLocation type="mitochondrion" evidence="5"/>
<evidence type="ECO:0000313" key="5">
    <source>
        <dbReference type="EMBL" id="AXJ93353.1"/>
    </source>
</evidence>
<dbReference type="GeneID" id="37625968"/>
<dbReference type="GO" id="GO:0005762">
    <property type="term" value="C:mitochondrial large ribosomal subunit"/>
    <property type="evidence" value="ECO:0007669"/>
    <property type="project" value="TreeGrafter"/>
</dbReference>
<organism evidence="5">
    <name type="scientific">Uronema marinum</name>
    <name type="common">Marine ciliate</name>
    <dbReference type="NCBI Taxonomy" id="35107"/>
    <lineage>
        <taxon>Eukaryota</taxon>
        <taxon>Sar</taxon>
        <taxon>Alveolata</taxon>
        <taxon>Ciliophora</taxon>
        <taxon>Intramacronucleata</taxon>
        <taxon>Oligohymenophorea</taxon>
        <taxon>Scuticociliatia</taxon>
        <taxon>Philasterida</taxon>
        <taxon>Uronematidae</taxon>
        <taxon>Uronema</taxon>
    </lineage>
</organism>
<dbReference type="InterPro" id="IPR047873">
    <property type="entry name" value="Ribosomal_uL16"/>
</dbReference>
<dbReference type="EMBL" id="MG272262">
    <property type="protein sequence ID" value="AXJ93353.1"/>
    <property type="molecule type" value="Genomic_DNA"/>
</dbReference>
<gene>
    <name evidence="5" type="primary">rpl16</name>
</gene>
<dbReference type="InterPro" id="IPR036920">
    <property type="entry name" value="Ribosomal_uL16_sf"/>
</dbReference>
<dbReference type="PROSITE" id="PS00701">
    <property type="entry name" value="RIBOSOMAL_L16_2"/>
    <property type="match status" value="1"/>
</dbReference>
<keyword evidence="5" id="KW-0496">Mitochondrion</keyword>